<feature type="region of interest" description="Disordered" evidence="1">
    <location>
        <begin position="47"/>
        <end position="73"/>
    </location>
</feature>
<evidence type="ECO:0000313" key="2">
    <source>
        <dbReference type="EMBL" id="OQR82565.1"/>
    </source>
</evidence>
<dbReference type="Proteomes" id="UP000243579">
    <property type="component" value="Unassembled WGS sequence"/>
</dbReference>
<evidence type="ECO:0000256" key="1">
    <source>
        <dbReference type="SAM" id="MobiDB-lite"/>
    </source>
</evidence>
<keyword evidence="3" id="KW-1185">Reference proteome</keyword>
<comment type="caution">
    <text evidence="2">The sequence shown here is derived from an EMBL/GenBank/DDBJ whole genome shotgun (WGS) entry which is preliminary data.</text>
</comment>
<dbReference type="OrthoDB" id="65815at2759"/>
<sequence>MNTTRFKGDCLPSYYVSTQRKGSGHALPHEEAPVVVASLPDAHIEINQSTAITKQQRSRPKTPTSTRPMRPSLSEQLATIGQQAQSLVNALSREAPASTKLTVPTATMTVGRLECKFPSPVHFEDAVCRYQFLVASRDIAMYMYYRDMTHVTFEQRSWSLKFKIAHALDQFGSDYDHTNPNHYVVIGFASMSDWRRVQSFLLSKLPRHPRPSRHRLLQHSH</sequence>
<organism evidence="2 3">
    <name type="scientific">Achlya hypogyna</name>
    <name type="common">Oomycete</name>
    <name type="synonym">Protoachlya hypogyna</name>
    <dbReference type="NCBI Taxonomy" id="1202772"/>
    <lineage>
        <taxon>Eukaryota</taxon>
        <taxon>Sar</taxon>
        <taxon>Stramenopiles</taxon>
        <taxon>Oomycota</taxon>
        <taxon>Saprolegniomycetes</taxon>
        <taxon>Saprolegniales</taxon>
        <taxon>Achlyaceae</taxon>
        <taxon>Achlya</taxon>
    </lineage>
</organism>
<dbReference type="EMBL" id="JNBR01002432">
    <property type="protein sequence ID" value="OQR82565.1"/>
    <property type="molecule type" value="Genomic_DNA"/>
</dbReference>
<gene>
    <name evidence="2" type="ORF">ACHHYP_20785</name>
</gene>
<dbReference type="AlphaFoldDB" id="A0A1V9YA22"/>
<accession>A0A1V9YA22</accession>
<protein>
    <submittedName>
        <fullName evidence="2">Uncharacterized protein</fullName>
    </submittedName>
</protein>
<name>A0A1V9YA22_ACHHY</name>
<evidence type="ECO:0000313" key="3">
    <source>
        <dbReference type="Proteomes" id="UP000243579"/>
    </source>
</evidence>
<proteinExistence type="predicted"/>
<reference evidence="2 3" key="1">
    <citation type="journal article" date="2014" name="Genome Biol. Evol.">
        <title>The secreted proteins of Achlya hypogyna and Thraustotheca clavata identify the ancestral oomycete secretome and reveal gene acquisitions by horizontal gene transfer.</title>
        <authorList>
            <person name="Misner I."/>
            <person name="Blouin N."/>
            <person name="Leonard G."/>
            <person name="Richards T.A."/>
            <person name="Lane C.E."/>
        </authorList>
    </citation>
    <scope>NUCLEOTIDE SEQUENCE [LARGE SCALE GENOMIC DNA]</scope>
    <source>
        <strain evidence="2 3">ATCC 48635</strain>
    </source>
</reference>